<feature type="signal peptide" evidence="2">
    <location>
        <begin position="1"/>
        <end position="21"/>
    </location>
</feature>
<name>A0A6A6SHQ2_9PLEO</name>
<protein>
    <recommendedName>
        <fullName evidence="5">Alpha-1,3-mannosyltransferase</fullName>
    </recommendedName>
</protein>
<dbReference type="AlphaFoldDB" id="A0A6A6SHQ2"/>
<dbReference type="GO" id="GO:0005759">
    <property type="term" value="C:mitochondrial matrix"/>
    <property type="evidence" value="ECO:0007669"/>
    <property type="project" value="TreeGrafter"/>
</dbReference>
<keyword evidence="4" id="KW-1185">Reference proteome</keyword>
<accession>A0A6A6SHQ2</accession>
<reference evidence="3" key="1">
    <citation type="journal article" date="2020" name="Stud. Mycol.">
        <title>101 Dothideomycetes genomes: a test case for predicting lifestyles and emergence of pathogens.</title>
        <authorList>
            <person name="Haridas S."/>
            <person name="Albert R."/>
            <person name="Binder M."/>
            <person name="Bloem J."/>
            <person name="Labutti K."/>
            <person name="Salamov A."/>
            <person name="Andreopoulos B."/>
            <person name="Baker S."/>
            <person name="Barry K."/>
            <person name="Bills G."/>
            <person name="Bluhm B."/>
            <person name="Cannon C."/>
            <person name="Castanera R."/>
            <person name="Culley D."/>
            <person name="Daum C."/>
            <person name="Ezra D."/>
            <person name="Gonzalez J."/>
            <person name="Henrissat B."/>
            <person name="Kuo A."/>
            <person name="Liang C."/>
            <person name="Lipzen A."/>
            <person name="Lutzoni F."/>
            <person name="Magnuson J."/>
            <person name="Mondo S."/>
            <person name="Nolan M."/>
            <person name="Ohm R."/>
            <person name="Pangilinan J."/>
            <person name="Park H.-J."/>
            <person name="Ramirez L."/>
            <person name="Alfaro M."/>
            <person name="Sun H."/>
            <person name="Tritt A."/>
            <person name="Yoshinaga Y."/>
            <person name="Zwiers L.-H."/>
            <person name="Turgeon B."/>
            <person name="Goodwin S."/>
            <person name="Spatafora J."/>
            <person name="Crous P."/>
            <person name="Grigoriev I."/>
        </authorList>
    </citation>
    <scope>NUCLEOTIDE SEQUENCE</scope>
    <source>
        <strain evidence="3">CBS 473.64</strain>
    </source>
</reference>
<dbReference type="OrthoDB" id="5410040at2759"/>
<evidence type="ECO:0008006" key="5">
    <source>
        <dbReference type="Google" id="ProtNLM"/>
    </source>
</evidence>
<feature type="region of interest" description="Disordered" evidence="1">
    <location>
        <begin position="115"/>
        <end position="142"/>
    </location>
</feature>
<dbReference type="EMBL" id="MU006777">
    <property type="protein sequence ID" value="KAF2645948.1"/>
    <property type="molecule type" value="Genomic_DNA"/>
</dbReference>
<evidence type="ECO:0000256" key="1">
    <source>
        <dbReference type="SAM" id="MobiDB-lite"/>
    </source>
</evidence>
<feature type="chain" id="PRO_5025457952" description="Alpha-1,3-mannosyltransferase" evidence="2">
    <location>
        <begin position="22"/>
        <end position="142"/>
    </location>
</feature>
<organism evidence="3 4">
    <name type="scientific">Massarina eburnea CBS 473.64</name>
    <dbReference type="NCBI Taxonomy" id="1395130"/>
    <lineage>
        <taxon>Eukaryota</taxon>
        <taxon>Fungi</taxon>
        <taxon>Dikarya</taxon>
        <taxon>Ascomycota</taxon>
        <taxon>Pezizomycotina</taxon>
        <taxon>Dothideomycetes</taxon>
        <taxon>Pleosporomycetidae</taxon>
        <taxon>Pleosporales</taxon>
        <taxon>Massarineae</taxon>
        <taxon>Massarinaceae</taxon>
        <taxon>Massarina</taxon>
    </lineage>
</organism>
<feature type="compositionally biased region" description="Basic and acidic residues" evidence="1">
    <location>
        <begin position="64"/>
        <end position="76"/>
    </location>
</feature>
<evidence type="ECO:0000256" key="2">
    <source>
        <dbReference type="SAM" id="SignalP"/>
    </source>
</evidence>
<proteinExistence type="predicted"/>
<evidence type="ECO:0000313" key="3">
    <source>
        <dbReference type="EMBL" id="KAF2645948.1"/>
    </source>
</evidence>
<evidence type="ECO:0000313" key="4">
    <source>
        <dbReference type="Proteomes" id="UP000799753"/>
    </source>
</evidence>
<dbReference type="GO" id="GO:0033617">
    <property type="term" value="P:mitochondrial respiratory chain complex IV assembly"/>
    <property type="evidence" value="ECO:0007669"/>
    <property type="project" value="TreeGrafter"/>
</dbReference>
<keyword evidence="2" id="KW-0732">Signal</keyword>
<dbReference type="PANTHER" id="PTHR40020">
    <property type="entry name" value="CYTOCHROME C OXIDASE ASSEMBLY FACTOR 2"/>
    <property type="match status" value="1"/>
</dbReference>
<feature type="compositionally biased region" description="Basic and acidic residues" evidence="1">
    <location>
        <begin position="125"/>
        <end position="142"/>
    </location>
</feature>
<feature type="region of interest" description="Disordered" evidence="1">
    <location>
        <begin position="37"/>
        <end position="76"/>
    </location>
</feature>
<dbReference type="PANTHER" id="PTHR40020:SF1">
    <property type="entry name" value="CYTOCHROME C OXIDASE ASSEMBLY FACTOR 2"/>
    <property type="match status" value="1"/>
</dbReference>
<dbReference type="Proteomes" id="UP000799753">
    <property type="component" value="Unassembled WGS sequence"/>
</dbReference>
<gene>
    <name evidence="3" type="ORF">P280DRAFT_132771</name>
</gene>
<sequence>MPPHLHPRSRMTMSLFTSTLAVSFVVVAAPHFLPCPVDPRTLNDSASPDALSGEPRRRRRRRVPREETCNDVMSEERRKIREADEWAMPKRDRECPVPKPGGLIGQVLGLKKDVEEVEEQPSVTRHVERVRRETGSQETGKS</sequence>